<name>A0A813L140_POLGL</name>
<evidence type="ECO:0000313" key="2">
    <source>
        <dbReference type="Proteomes" id="UP000626109"/>
    </source>
</evidence>
<dbReference type="SUPFAM" id="SSF53335">
    <property type="entry name" value="S-adenosyl-L-methionine-dependent methyltransferases"/>
    <property type="match status" value="1"/>
</dbReference>
<dbReference type="CDD" id="cd02440">
    <property type="entry name" value="AdoMet_MTases"/>
    <property type="match status" value="1"/>
</dbReference>
<dbReference type="AlphaFoldDB" id="A0A813L140"/>
<dbReference type="Gene3D" id="3.40.50.150">
    <property type="entry name" value="Vaccinia Virus protein VP39"/>
    <property type="match status" value="1"/>
</dbReference>
<dbReference type="EMBL" id="CAJNNW010033091">
    <property type="protein sequence ID" value="CAE8717070.1"/>
    <property type="molecule type" value="Genomic_DNA"/>
</dbReference>
<dbReference type="InterPro" id="IPR029063">
    <property type="entry name" value="SAM-dependent_MTases_sf"/>
</dbReference>
<protein>
    <recommendedName>
        <fullName evidence="3">Methyltransferase type 11 domain-containing protein</fullName>
    </recommendedName>
</protein>
<evidence type="ECO:0000313" key="1">
    <source>
        <dbReference type="EMBL" id="CAE8717070.1"/>
    </source>
</evidence>
<dbReference type="Proteomes" id="UP000626109">
    <property type="component" value="Unassembled WGS sequence"/>
</dbReference>
<gene>
    <name evidence="1" type="ORF">PGLA2088_LOCUS39374</name>
</gene>
<reference evidence="1" key="1">
    <citation type="submission" date="2021-02" db="EMBL/GenBank/DDBJ databases">
        <authorList>
            <person name="Dougan E. K."/>
            <person name="Rhodes N."/>
            <person name="Thang M."/>
            <person name="Chan C."/>
        </authorList>
    </citation>
    <scope>NUCLEOTIDE SEQUENCE</scope>
</reference>
<comment type="caution">
    <text evidence="1">The sequence shown here is derived from an EMBL/GenBank/DDBJ whole genome shotgun (WGS) entry which is preliminary data.</text>
</comment>
<evidence type="ECO:0008006" key="3">
    <source>
        <dbReference type="Google" id="ProtNLM"/>
    </source>
</evidence>
<dbReference type="PANTHER" id="PTHR43861">
    <property type="entry name" value="TRANS-ACONITATE 2-METHYLTRANSFERASE-RELATED"/>
    <property type="match status" value="1"/>
</dbReference>
<feature type="non-terminal residue" evidence="1">
    <location>
        <position position="1"/>
    </location>
</feature>
<proteinExistence type="predicted"/>
<organism evidence="1 2">
    <name type="scientific">Polarella glacialis</name>
    <name type="common">Dinoflagellate</name>
    <dbReference type="NCBI Taxonomy" id="89957"/>
    <lineage>
        <taxon>Eukaryota</taxon>
        <taxon>Sar</taxon>
        <taxon>Alveolata</taxon>
        <taxon>Dinophyceae</taxon>
        <taxon>Suessiales</taxon>
        <taxon>Suessiaceae</taxon>
        <taxon>Polarella</taxon>
    </lineage>
</organism>
<sequence length="161" mass="18091">AFLLFKTSYLAGRGGSLTCFEAGLDSVPFAEAQMARARRHVPLLKVRVVPSILDFELLAPKSVDLFLSSHVIEHMPDPCWFLDGLKRVLKPGGLVFTEVPDQDPLGDRTFRRAGEIHLVFFNQKTFRNMMVTSGFQLLHIGSYQWGSVVRSLFKWPGPDQG</sequence>
<dbReference type="Pfam" id="PF13489">
    <property type="entry name" value="Methyltransf_23"/>
    <property type="match status" value="1"/>
</dbReference>
<accession>A0A813L140</accession>